<name>A0ABV7EM16_9GAMM</name>
<dbReference type="EMBL" id="JBHRSS010000003">
    <property type="protein sequence ID" value="MFC3103764.1"/>
    <property type="molecule type" value="Genomic_DNA"/>
</dbReference>
<evidence type="ECO:0000256" key="3">
    <source>
        <dbReference type="ARBA" id="ARBA00013014"/>
    </source>
</evidence>
<comment type="function">
    <text evidence="10">Catalyzes the NADPH-dependent reduction of ketopantoate into pantoic acid.</text>
</comment>
<dbReference type="InterPro" id="IPR013752">
    <property type="entry name" value="KPA_reductase"/>
</dbReference>
<comment type="pathway">
    <text evidence="1 10">Cofactor biosynthesis; (R)-pantothenate biosynthesis; (R)-pantoate from 3-methyl-2-oxobutanoate: step 2/2.</text>
</comment>
<dbReference type="InterPro" id="IPR013328">
    <property type="entry name" value="6PGD_dom2"/>
</dbReference>
<dbReference type="NCBIfam" id="TIGR00745">
    <property type="entry name" value="apbA_panE"/>
    <property type="match status" value="1"/>
</dbReference>
<evidence type="ECO:0000256" key="10">
    <source>
        <dbReference type="RuleBase" id="RU362068"/>
    </source>
</evidence>
<evidence type="ECO:0000313" key="14">
    <source>
        <dbReference type="Proteomes" id="UP001595462"/>
    </source>
</evidence>
<dbReference type="EC" id="1.1.1.169" evidence="3 10"/>
<keyword evidence="14" id="KW-1185">Reference proteome</keyword>
<comment type="similarity">
    <text evidence="2 10">Belongs to the ketopantoate reductase family.</text>
</comment>
<dbReference type="SUPFAM" id="SSF51735">
    <property type="entry name" value="NAD(P)-binding Rossmann-fold domains"/>
    <property type="match status" value="1"/>
</dbReference>
<dbReference type="PANTHER" id="PTHR21708">
    <property type="entry name" value="PROBABLE 2-DEHYDROPANTOATE 2-REDUCTASE"/>
    <property type="match status" value="1"/>
</dbReference>
<evidence type="ECO:0000256" key="9">
    <source>
        <dbReference type="ARBA" id="ARBA00048793"/>
    </source>
</evidence>
<dbReference type="SUPFAM" id="SSF48179">
    <property type="entry name" value="6-phosphogluconate dehydrogenase C-terminal domain-like"/>
    <property type="match status" value="1"/>
</dbReference>
<accession>A0ABV7EM16</accession>
<keyword evidence="5 10" id="KW-0566">Pantothenate biosynthesis</keyword>
<keyword evidence="7 10" id="KW-0560">Oxidoreductase</keyword>
<evidence type="ECO:0000259" key="12">
    <source>
        <dbReference type="Pfam" id="PF08546"/>
    </source>
</evidence>
<dbReference type="Pfam" id="PF08546">
    <property type="entry name" value="ApbA_C"/>
    <property type="match status" value="1"/>
</dbReference>
<evidence type="ECO:0000256" key="1">
    <source>
        <dbReference type="ARBA" id="ARBA00004994"/>
    </source>
</evidence>
<proteinExistence type="inferred from homology"/>
<evidence type="ECO:0000256" key="5">
    <source>
        <dbReference type="ARBA" id="ARBA00022655"/>
    </source>
</evidence>
<dbReference type="Pfam" id="PF02558">
    <property type="entry name" value="ApbA"/>
    <property type="match status" value="1"/>
</dbReference>
<dbReference type="InterPro" id="IPR051402">
    <property type="entry name" value="KPR-Related"/>
</dbReference>
<dbReference type="InterPro" id="IPR036291">
    <property type="entry name" value="NAD(P)-bd_dom_sf"/>
</dbReference>
<dbReference type="RefSeq" id="WP_380688104.1">
    <property type="nucleotide sequence ID" value="NZ_JBHRSS010000003.1"/>
</dbReference>
<comment type="catalytic activity">
    <reaction evidence="9 10">
        <text>(R)-pantoate + NADP(+) = 2-dehydropantoate + NADPH + H(+)</text>
        <dbReference type="Rhea" id="RHEA:16233"/>
        <dbReference type="ChEBI" id="CHEBI:11561"/>
        <dbReference type="ChEBI" id="CHEBI:15378"/>
        <dbReference type="ChEBI" id="CHEBI:15980"/>
        <dbReference type="ChEBI" id="CHEBI:57783"/>
        <dbReference type="ChEBI" id="CHEBI:58349"/>
        <dbReference type="EC" id="1.1.1.169"/>
    </reaction>
</comment>
<sequence>MRILVVGAGSTGGYFGGRLLQAGRDVTFLVRPGRAQQLRARGLEIVSPHGDITLTPQLLCAGDIRGPYDVILLTVKAYSLAQALEDVAPAVGPDTVILPVLNGMKHMGVLRARFGGDKLVGCVCMVAASVDAQGRVIQDGELQRLSYGELSGRPSVRIARLDGVMRDAGFDARLSSTIERDMWEKWVLLATLGGVNSLMRATVGEVVAAPGGLDFIHAFLDEVVSVVRVVGIPPGEAFLATTTRLLTERGSNRTSSMYRDLCAGDPVEAEHILGDLVARAAAAGLTVPRLSAAFMQLAIYERRRRAEDSTNTADS</sequence>
<dbReference type="InterPro" id="IPR008927">
    <property type="entry name" value="6-PGluconate_DH-like_C_sf"/>
</dbReference>
<keyword evidence="6 10" id="KW-0521">NADP</keyword>
<feature type="domain" description="Ketopantoate reductase N-terminal" evidence="11">
    <location>
        <begin position="3"/>
        <end position="151"/>
    </location>
</feature>
<dbReference type="InterPro" id="IPR003710">
    <property type="entry name" value="ApbA"/>
</dbReference>
<dbReference type="InterPro" id="IPR013332">
    <property type="entry name" value="KPR_N"/>
</dbReference>
<evidence type="ECO:0000256" key="6">
    <source>
        <dbReference type="ARBA" id="ARBA00022857"/>
    </source>
</evidence>
<evidence type="ECO:0000259" key="11">
    <source>
        <dbReference type="Pfam" id="PF02558"/>
    </source>
</evidence>
<comment type="caution">
    <text evidence="13">The sequence shown here is derived from an EMBL/GenBank/DDBJ whole genome shotgun (WGS) entry which is preliminary data.</text>
</comment>
<gene>
    <name evidence="13" type="ORF">ACFOSU_07660</name>
</gene>
<protein>
    <recommendedName>
        <fullName evidence="4 10">2-dehydropantoate 2-reductase</fullName>
        <ecNumber evidence="3 10">1.1.1.169</ecNumber>
    </recommendedName>
    <alternativeName>
        <fullName evidence="8 10">Ketopantoate reductase</fullName>
    </alternativeName>
</protein>
<reference evidence="14" key="1">
    <citation type="journal article" date="2019" name="Int. J. Syst. Evol. Microbiol.">
        <title>The Global Catalogue of Microorganisms (GCM) 10K type strain sequencing project: providing services to taxonomists for standard genome sequencing and annotation.</title>
        <authorList>
            <consortium name="The Broad Institute Genomics Platform"/>
            <consortium name="The Broad Institute Genome Sequencing Center for Infectious Disease"/>
            <person name="Wu L."/>
            <person name="Ma J."/>
        </authorList>
    </citation>
    <scope>NUCLEOTIDE SEQUENCE [LARGE SCALE GENOMIC DNA]</scope>
    <source>
        <strain evidence="14">KCTC 52640</strain>
    </source>
</reference>
<dbReference type="Gene3D" id="1.10.1040.10">
    <property type="entry name" value="N-(1-d-carboxylethyl)-l-norvaline Dehydrogenase, domain 2"/>
    <property type="match status" value="1"/>
</dbReference>
<evidence type="ECO:0000256" key="7">
    <source>
        <dbReference type="ARBA" id="ARBA00023002"/>
    </source>
</evidence>
<feature type="domain" description="Ketopantoate reductase C-terminal" evidence="12">
    <location>
        <begin position="178"/>
        <end position="294"/>
    </location>
</feature>
<organism evidence="13 14">
    <name type="scientific">Salinisphaera aquimarina</name>
    <dbReference type="NCBI Taxonomy" id="2094031"/>
    <lineage>
        <taxon>Bacteria</taxon>
        <taxon>Pseudomonadati</taxon>
        <taxon>Pseudomonadota</taxon>
        <taxon>Gammaproteobacteria</taxon>
        <taxon>Salinisphaerales</taxon>
        <taxon>Salinisphaeraceae</taxon>
        <taxon>Salinisphaera</taxon>
    </lineage>
</organism>
<dbReference type="PANTHER" id="PTHR21708:SF26">
    <property type="entry name" value="2-DEHYDROPANTOATE 2-REDUCTASE"/>
    <property type="match status" value="1"/>
</dbReference>
<dbReference type="Proteomes" id="UP001595462">
    <property type="component" value="Unassembled WGS sequence"/>
</dbReference>
<evidence type="ECO:0000256" key="8">
    <source>
        <dbReference type="ARBA" id="ARBA00032024"/>
    </source>
</evidence>
<evidence type="ECO:0000313" key="13">
    <source>
        <dbReference type="EMBL" id="MFC3103764.1"/>
    </source>
</evidence>
<dbReference type="Gene3D" id="3.40.50.720">
    <property type="entry name" value="NAD(P)-binding Rossmann-like Domain"/>
    <property type="match status" value="1"/>
</dbReference>
<evidence type="ECO:0000256" key="4">
    <source>
        <dbReference type="ARBA" id="ARBA00019465"/>
    </source>
</evidence>
<evidence type="ECO:0000256" key="2">
    <source>
        <dbReference type="ARBA" id="ARBA00007870"/>
    </source>
</evidence>